<protein>
    <recommendedName>
        <fullName evidence="3">DNA topoisomerase</fullName>
        <ecNumber evidence="3">5.6.2.1</ecNumber>
    </recommendedName>
    <alternativeName>
        <fullName evidence="12">Omega-protein</fullName>
    </alternativeName>
    <alternativeName>
        <fullName evidence="11">Relaxing enzyme</fullName>
    </alternativeName>
    <alternativeName>
        <fullName evidence="9">Swivelase</fullName>
    </alternativeName>
    <alternativeName>
        <fullName evidence="10">Untwisting enzyme</fullName>
    </alternativeName>
</protein>
<dbReference type="InterPro" id="IPR025589">
    <property type="entry name" value="Toprim_C_rpt"/>
</dbReference>
<sequence length="720" mass="82515">MKTVILAEKPNQARAYAGAMQQSKEYKGYIEVQDSLFNGQCVITYGFGHLVGLKQPSEYKEEWGKWDLSQLPMIPETFQYGVSKDKQAQFSIVKKHLQEADEIIIATDIDREGEAIARLIIMLAGCSNKMIKRLWINSLEKDVIRKGFTTLKSNEETYNYFIEAQTRSQADWLVGMNLSRLVSILTHDQIPNFRTVLSIGRVQTPTLYMIYDRNREIETFKPQPYKEVQANINHQNGQFTGKLVPEKKFFTDEEYQSFFSQINPYQHTGLIQNVEVKEKSTHSPKLFSLSQLQSKANSLYKASASQTLQAVQNLYEAKLLTYPRTDCNYITDQEFIYLAEHIDDYFTYLSIEKPNNLNMSINSRYVNNKKVQEHHAIIPTKNVPNPQQWNKLGDLEQKIYQLVLKQTLAMFYPPYRYSETKITTQYQSLTFETKGNTPLEQGWKALLSTPAKEDSENQTLPKVSVGDPCEVKLETLNKETKSPKYFTEGTLITAMKNVGKTVEDDDEKAILSEVEGIGTEATRAGIIETLKKREYITIQKNQIMVTENGNLLCQLIEEIPLMKSAEMTAKWEKSLSNIGKAQNAQQAKTLQAHFLQNIQKFINHEVSNLPTAMKDNQYIQQSLSDRKASIEKDSVLCKCPVCQGNILDKGKFYSCENYKECHSPAIPKTWGGKKIPKQQLMKLVNGQKTDPMTFKSKNKKNYTASLIIKDGKVQMEFENK</sequence>
<dbReference type="GO" id="GO:0046872">
    <property type="term" value="F:metal ion binding"/>
    <property type="evidence" value="ECO:0007669"/>
    <property type="project" value="UniProtKB-KW"/>
</dbReference>
<dbReference type="InterPro" id="IPR023406">
    <property type="entry name" value="Topo_IA_AS"/>
</dbReference>
<reference evidence="14 15" key="1">
    <citation type="journal article" date="2013" name="Genome Announc.">
        <title>Draft Genome Sequence of Catellicoccus marimammalium, a Novel Species Commonly Found in Gull Feces.</title>
        <authorList>
            <person name="Weigand M.R."/>
            <person name="Ryu H."/>
            <person name="Bozcek L."/>
            <person name="Konstantinidis K.T."/>
            <person name="Santo Domingo J.W."/>
        </authorList>
    </citation>
    <scope>NUCLEOTIDE SEQUENCE [LARGE SCALE GENOMIC DNA]</scope>
    <source>
        <strain evidence="14 15">M35/04/3</strain>
    </source>
</reference>
<dbReference type="SUPFAM" id="SSF56712">
    <property type="entry name" value="Prokaryotic type I DNA topoisomerase"/>
    <property type="match status" value="1"/>
</dbReference>
<proteinExistence type="inferred from homology"/>
<evidence type="ECO:0000256" key="5">
    <source>
        <dbReference type="ARBA" id="ARBA00022842"/>
    </source>
</evidence>
<dbReference type="Gene3D" id="1.10.460.10">
    <property type="entry name" value="Topoisomerase I, domain 2"/>
    <property type="match status" value="1"/>
</dbReference>
<dbReference type="PANTHER" id="PTHR11390">
    <property type="entry name" value="PROKARYOTIC DNA TOPOISOMERASE"/>
    <property type="match status" value="1"/>
</dbReference>
<dbReference type="RefSeq" id="WP_009490444.1">
    <property type="nucleotide sequence ID" value="NZ_AMYT01000018.1"/>
</dbReference>
<dbReference type="PANTHER" id="PTHR11390:SF21">
    <property type="entry name" value="DNA TOPOISOMERASE 3-ALPHA"/>
    <property type="match status" value="1"/>
</dbReference>
<dbReference type="GO" id="GO:0006310">
    <property type="term" value="P:DNA recombination"/>
    <property type="evidence" value="ECO:0007669"/>
    <property type="project" value="TreeGrafter"/>
</dbReference>
<dbReference type="SMART" id="SM00437">
    <property type="entry name" value="TOP1Ac"/>
    <property type="match status" value="1"/>
</dbReference>
<dbReference type="GO" id="GO:0043597">
    <property type="term" value="C:cytoplasmic replication fork"/>
    <property type="evidence" value="ECO:0007669"/>
    <property type="project" value="TreeGrafter"/>
</dbReference>
<comment type="catalytic activity">
    <reaction evidence="1">
        <text>ATP-independent breakage of single-stranded DNA, followed by passage and rejoining.</text>
        <dbReference type="EC" id="5.6.2.1"/>
    </reaction>
</comment>
<dbReference type="PATRIC" id="fig|1234409.3.peg.801"/>
<gene>
    <name evidence="14" type="ORF">C683_0851</name>
</gene>
<dbReference type="CDD" id="cd03362">
    <property type="entry name" value="TOPRIM_TopoIA_TopoIII"/>
    <property type="match status" value="1"/>
</dbReference>
<dbReference type="EMBL" id="AMYT01000018">
    <property type="protein sequence ID" value="EKU27194.1"/>
    <property type="molecule type" value="Genomic_DNA"/>
</dbReference>
<accession>K8Z848</accession>
<evidence type="ECO:0000256" key="11">
    <source>
        <dbReference type="ARBA" id="ARBA00032235"/>
    </source>
</evidence>
<dbReference type="InterPro" id="IPR005738">
    <property type="entry name" value="TopoIII"/>
</dbReference>
<dbReference type="InterPro" id="IPR023405">
    <property type="entry name" value="Topo_IA_core_domain"/>
</dbReference>
<dbReference type="GO" id="GO:0006281">
    <property type="term" value="P:DNA repair"/>
    <property type="evidence" value="ECO:0007669"/>
    <property type="project" value="TreeGrafter"/>
</dbReference>
<keyword evidence="4" id="KW-0479">Metal-binding</keyword>
<dbReference type="GO" id="GO:0003677">
    <property type="term" value="F:DNA binding"/>
    <property type="evidence" value="ECO:0007669"/>
    <property type="project" value="UniProtKB-KW"/>
</dbReference>
<evidence type="ECO:0000256" key="6">
    <source>
        <dbReference type="ARBA" id="ARBA00023029"/>
    </source>
</evidence>
<evidence type="ECO:0000256" key="10">
    <source>
        <dbReference type="ARBA" id="ARBA00031985"/>
    </source>
</evidence>
<dbReference type="InterPro" id="IPR013825">
    <property type="entry name" value="Topo_IA_cen_sub2"/>
</dbReference>
<keyword evidence="8 14" id="KW-0413">Isomerase</keyword>
<evidence type="ECO:0000313" key="14">
    <source>
        <dbReference type="EMBL" id="EKU27194.1"/>
    </source>
</evidence>
<evidence type="ECO:0000256" key="7">
    <source>
        <dbReference type="ARBA" id="ARBA00023125"/>
    </source>
</evidence>
<keyword evidence="5" id="KW-0460">Magnesium</keyword>
<dbReference type="AlphaFoldDB" id="K8Z848"/>
<evidence type="ECO:0000259" key="13">
    <source>
        <dbReference type="PROSITE" id="PS52039"/>
    </source>
</evidence>
<evidence type="ECO:0000256" key="8">
    <source>
        <dbReference type="ARBA" id="ARBA00023235"/>
    </source>
</evidence>
<comment type="similarity">
    <text evidence="2">Belongs to the type IA topoisomerase family.</text>
</comment>
<dbReference type="InterPro" id="IPR013826">
    <property type="entry name" value="Topo_IA_cen_sub3"/>
</dbReference>
<dbReference type="OrthoDB" id="9803554at2"/>
<dbReference type="Pfam" id="PF01131">
    <property type="entry name" value="Topoisom_bac"/>
    <property type="match status" value="1"/>
</dbReference>
<dbReference type="Pfam" id="PF13342">
    <property type="entry name" value="Toprim_Crpt"/>
    <property type="match status" value="1"/>
</dbReference>
<dbReference type="Gene3D" id="1.10.290.10">
    <property type="entry name" value="Topoisomerase I, domain 4"/>
    <property type="match status" value="1"/>
</dbReference>
<dbReference type="InterPro" id="IPR003601">
    <property type="entry name" value="Topo_IA_2"/>
</dbReference>
<evidence type="ECO:0000256" key="4">
    <source>
        <dbReference type="ARBA" id="ARBA00022723"/>
    </source>
</evidence>
<dbReference type="eggNOG" id="COG0550">
    <property type="taxonomic scope" value="Bacteria"/>
</dbReference>
<dbReference type="Pfam" id="PF01751">
    <property type="entry name" value="Toprim"/>
    <property type="match status" value="1"/>
</dbReference>
<dbReference type="PRINTS" id="PR00417">
    <property type="entry name" value="PRTPISMRASEI"/>
</dbReference>
<dbReference type="NCBIfam" id="TIGR01056">
    <property type="entry name" value="topB"/>
    <property type="match status" value="1"/>
</dbReference>
<dbReference type="SMART" id="SM00436">
    <property type="entry name" value="TOP1Bc"/>
    <property type="match status" value="1"/>
</dbReference>
<dbReference type="Gene3D" id="2.70.20.10">
    <property type="entry name" value="Topoisomerase I, domain 3"/>
    <property type="match status" value="1"/>
</dbReference>
<comment type="caution">
    <text evidence="14">The sequence shown here is derived from an EMBL/GenBank/DDBJ whole genome shotgun (WGS) entry which is preliminary data.</text>
</comment>
<dbReference type="InterPro" id="IPR003602">
    <property type="entry name" value="Topo_IA_DNA-bd_dom"/>
</dbReference>
<dbReference type="InterPro" id="IPR000380">
    <property type="entry name" value="Topo_IA"/>
</dbReference>
<keyword evidence="15" id="KW-1185">Reference proteome</keyword>
<keyword evidence="6" id="KW-0799">Topoisomerase</keyword>
<dbReference type="Gene3D" id="3.40.50.140">
    <property type="match status" value="1"/>
</dbReference>
<dbReference type="SMART" id="SM00493">
    <property type="entry name" value="TOPRIM"/>
    <property type="match status" value="1"/>
</dbReference>
<organism evidence="14 15">
    <name type="scientific">Catellicoccus marimammalium M35/04/3</name>
    <dbReference type="NCBI Taxonomy" id="1234409"/>
    <lineage>
        <taxon>Bacteria</taxon>
        <taxon>Bacillati</taxon>
        <taxon>Bacillota</taxon>
        <taxon>Bacilli</taxon>
        <taxon>Lactobacillales</taxon>
        <taxon>Enterococcaceae</taxon>
        <taxon>Catellicoccus</taxon>
    </lineage>
</organism>
<dbReference type="EC" id="5.6.2.1" evidence="3"/>
<dbReference type="PROSITE" id="PS52039">
    <property type="entry name" value="TOPO_IA_2"/>
    <property type="match status" value="1"/>
</dbReference>
<dbReference type="CDD" id="cd00186">
    <property type="entry name" value="TOP1Ac"/>
    <property type="match status" value="1"/>
</dbReference>
<evidence type="ECO:0000256" key="12">
    <source>
        <dbReference type="ARBA" id="ARBA00032877"/>
    </source>
</evidence>
<evidence type="ECO:0000313" key="15">
    <source>
        <dbReference type="Proteomes" id="UP000016057"/>
    </source>
</evidence>
<dbReference type="GO" id="GO:0003917">
    <property type="term" value="F:DNA topoisomerase type I (single strand cut, ATP-independent) activity"/>
    <property type="evidence" value="ECO:0007669"/>
    <property type="project" value="UniProtKB-EC"/>
</dbReference>
<evidence type="ECO:0000256" key="9">
    <source>
        <dbReference type="ARBA" id="ARBA00030003"/>
    </source>
</evidence>
<dbReference type="PROSITE" id="PS00396">
    <property type="entry name" value="TOPO_IA_1"/>
    <property type="match status" value="1"/>
</dbReference>
<dbReference type="GO" id="GO:0006265">
    <property type="term" value="P:DNA topological change"/>
    <property type="evidence" value="ECO:0007669"/>
    <property type="project" value="InterPro"/>
</dbReference>
<name>K8Z848_9ENTE</name>
<dbReference type="Proteomes" id="UP000016057">
    <property type="component" value="Unassembled WGS sequence"/>
</dbReference>
<evidence type="ECO:0000256" key="2">
    <source>
        <dbReference type="ARBA" id="ARBA00009446"/>
    </source>
</evidence>
<evidence type="ECO:0000256" key="1">
    <source>
        <dbReference type="ARBA" id="ARBA00000213"/>
    </source>
</evidence>
<dbReference type="InterPro" id="IPR013497">
    <property type="entry name" value="Topo_IA_cen"/>
</dbReference>
<keyword evidence="7" id="KW-0238">DNA-binding</keyword>
<dbReference type="InterPro" id="IPR013824">
    <property type="entry name" value="Topo_IA_cen_sub1"/>
</dbReference>
<evidence type="ECO:0000256" key="3">
    <source>
        <dbReference type="ARBA" id="ARBA00012891"/>
    </source>
</evidence>
<dbReference type="InterPro" id="IPR006171">
    <property type="entry name" value="TOPRIM_dom"/>
</dbReference>
<dbReference type="STRING" id="1234409.C683_0851"/>
<dbReference type="NCBIfam" id="NF005829">
    <property type="entry name" value="PRK07726.1"/>
    <property type="match status" value="1"/>
</dbReference>
<dbReference type="InterPro" id="IPR034144">
    <property type="entry name" value="TOPRIM_TopoIII"/>
</dbReference>
<feature type="domain" description="Topo IA-type catalytic" evidence="13">
    <location>
        <begin position="157"/>
        <end position="602"/>
    </location>
</feature>